<keyword evidence="2" id="KW-1185">Reference proteome</keyword>
<gene>
    <name evidence="1" type="ORF">F8M41_007865</name>
</gene>
<comment type="caution">
    <text evidence="1">The sequence shown here is derived from an EMBL/GenBank/DDBJ whole genome shotgun (WGS) entry which is preliminary data.</text>
</comment>
<dbReference type="EMBL" id="WTPW01001806">
    <property type="protein sequence ID" value="KAF0412774.1"/>
    <property type="molecule type" value="Genomic_DNA"/>
</dbReference>
<organism evidence="1 2">
    <name type="scientific">Gigaspora margarita</name>
    <dbReference type="NCBI Taxonomy" id="4874"/>
    <lineage>
        <taxon>Eukaryota</taxon>
        <taxon>Fungi</taxon>
        <taxon>Fungi incertae sedis</taxon>
        <taxon>Mucoromycota</taxon>
        <taxon>Glomeromycotina</taxon>
        <taxon>Glomeromycetes</taxon>
        <taxon>Diversisporales</taxon>
        <taxon>Gigasporaceae</taxon>
        <taxon>Gigaspora</taxon>
    </lineage>
</organism>
<sequence>MERSLLLETIKSSCPNITYLNLSDVGFSTQLLEIIGNLQKLQFLTLWYNYDMEYEPEILVMQFAKLLPLTLQYLDLRFSELDTYLDILLNNCYAPLKYLLIDNLNNEEKVKALIEFCIRKRSLNYVGVEEGLNFDDNIKKEVEEYVTLISCEQIVVNC</sequence>
<protein>
    <submittedName>
        <fullName evidence="1">Uncharacterized protein</fullName>
    </submittedName>
</protein>
<accession>A0A8H3X554</accession>
<dbReference type="SUPFAM" id="SSF52047">
    <property type="entry name" value="RNI-like"/>
    <property type="match status" value="1"/>
</dbReference>
<evidence type="ECO:0000313" key="1">
    <source>
        <dbReference type="EMBL" id="KAF0412774.1"/>
    </source>
</evidence>
<proteinExistence type="predicted"/>
<dbReference type="Gene3D" id="3.80.10.10">
    <property type="entry name" value="Ribonuclease Inhibitor"/>
    <property type="match status" value="1"/>
</dbReference>
<dbReference type="Proteomes" id="UP000439903">
    <property type="component" value="Unassembled WGS sequence"/>
</dbReference>
<dbReference type="AlphaFoldDB" id="A0A8H3X554"/>
<dbReference type="InterPro" id="IPR032675">
    <property type="entry name" value="LRR_dom_sf"/>
</dbReference>
<dbReference type="OrthoDB" id="10422829at2759"/>
<reference evidence="1 2" key="1">
    <citation type="journal article" date="2019" name="Environ. Microbiol.">
        <title>At the nexus of three kingdoms: the genome of the mycorrhizal fungus Gigaspora margarita provides insights into plant, endobacterial and fungal interactions.</title>
        <authorList>
            <person name="Venice F."/>
            <person name="Ghignone S."/>
            <person name="Salvioli di Fossalunga A."/>
            <person name="Amselem J."/>
            <person name="Novero M."/>
            <person name="Xianan X."/>
            <person name="Sedzielewska Toro K."/>
            <person name="Morin E."/>
            <person name="Lipzen A."/>
            <person name="Grigoriev I.V."/>
            <person name="Henrissat B."/>
            <person name="Martin F.M."/>
            <person name="Bonfante P."/>
        </authorList>
    </citation>
    <scope>NUCLEOTIDE SEQUENCE [LARGE SCALE GENOMIC DNA]</scope>
    <source>
        <strain evidence="1 2">BEG34</strain>
    </source>
</reference>
<name>A0A8H3X554_GIGMA</name>
<evidence type="ECO:0000313" key="2">
    <source>
        <dbReference type="Proteomes" id="UP000439903"/>
    </source>
</evidence>